<dbReference type="PROSITE" id="PS00648">
    <property type="entry name" value="RIBONUCLEASE_P"/>
    <property type="match status" value="1"/>
</dbReference>
<keyword evidence="5 7" id="KW-0378">Hydrolase</keyword>
<dbReference type="InterPro" id="IPR020539">
    <property type="entry name" value="RNase_P_CS"/>
</dbReference>
<comment type="catalytic activity">
    <reaction evidence="7">
        <text>Endonucleolytic cleavage of RNA, removing 5'-extranucleotides from tRNA precursor.</text>
        <dbReference type="EC" id="3.1.26.5"/>
    </reaction>
</comment>
<dbReference type="RefSeq" id="WP_380904088.1">
    <property type="nucleotide sequence ID" value="NZ_JBHUEG010000001.1"/>
</dbReference>
<dbReference type="EC" id="3.1.26.5" evidence="7"/>
<evidence type="ECO:0000256" key="3">
    <source>
        <dbReference type="ARBA" id="ARBA00022722"/>
    </source>
</evidence>
<evidence type="ECO:0000256" key="7">
    <source>
        <dbReference type="HAMAP-Rule" id="MF_00227"/>
    </source>
</evidence>
<dbReference type="HAMAP" id="MF_00227">
    <property type="entry name" value="RNase_P"/>
    <property type="match status" value="1"/>
</dbReference>
<dbReference type="InterPro" id="IPR000100">
    <property type="entry name" value="RNase_P"/>
</dbReference>
<name>A0ABW5KHQ7_9SPHI</name>
<keyword evidence="3 7" id="KW-0540">Nuclease</keyword>
<organism evidence="8 9">
    <name type="scientific">Sphingobacterium suaedae</name>
    <dbReference type="NCBI Taxonomy" id="1686402"/>
    <lineage>
        <taxon>Bacteria</taxon>
        <taxon>Pseudomonadati</taxon>
        <taxon>Bacteroidota</taxon>
        <taxon>Sphingobacteriia</taxon>
        <taxon>Sphingobacteriales</taxon>
        <taxon>Sphingobacteriaceae</taxon>
        <taxon>Sphingobacterium</taxon>
    </lineage>
</organism>
<accession>A0ABW5KHQ7</accession>
<sequence>MKNYTFKKEERLCSKRRIDRLFHNGSSFVVYPYRVVYLNVESFEDIASPSQCIISVSKRKFKRAVDRNRLKRQMREVYRLQKSVLYEFLQEHSLHLLVAFQYIGKDDVPYVQLFQRMGTVLGRLQDEIHKLNLAKGD</sequence>
<protein>
    <recommendedName>
        <fullName evidence="7">Ribonuclease P protein component</fullName>
        <shortName evidence="7">RNase P protein</shortName>
        <shortName evidence="7">RNaseP protein</shortName>
        <ecNumber evidence="7">3.1.26.5</ecNumber>
    </recommendedName>
    <alternativeName>
        <fullName evidence="7">Protein C5</fullName>
    </alternativeName>
</protein>
<dbReference type="InterPro" id="IPR014721">
    <property type="entry name" value="Ribsml_uS5_D2-typ_fold_subgr"/>
</dbReference>
<dbReference type="Proteomes" id="UP001597545">
    <property type="component" value="Unassembled WGS sequence"/>
</dbReference>
<keyword evidence="2 7" id="KW-0819">tRNA processing</keyword>
<dbReference type="Pfam" id="PF00825">
    <property type="entry name" value="Ribonuclease_P"/>
    <property type="match status" value="1"/>
</dbReference>
<dbReference type="Gene3D" id="3.30.230.10">
    <property type="match status" value="1"/>
</dbReference>
<keyword evidence="9" id="KW-1185">Reference proteome</keyword>
<evidence type="ECO:0000313" key="9">
    <source>
        <dbReference type="Proteomes" id="UP001597545"/>
    </source>
</evidence>
<keyword evidence="6 7" id="KW-0694">RNA-binding</keyword>
<gene>
    <name evidence="7" type="primary">rnpA</name>
    <name evidence="8" type="ORF">ACFSR5_12100</name>
</gene>
<keyword evidence="4 7" id="KW-0255">Endonuclease</keyword>
<evidence type="ECO:0000313" key="8">
    <source>
        <dbReference type="EMBL" id="MFD2548386.1"/>
    </source>
</evidence>
<reference evidence="9" key="1">
    <citation type="journal article" date="2019" name="Int. J. Syst. Evol. Microbiol.">
        <title>The Global Catalogue of Microorganisms (GCM) 10K type strain sequencing project: providing services to taxonomists for standard genome sequencing and annotation.</title>
        <authorList>
            <consortium name="The Broad Institute Genomics Platform"/>
            <consortium name="The Broad Institute Genome Sequencing Center for Infectious Disease"/>
            <person name="Wu L."/>
            <person name="Ma J."/>
        </authorList>
    </citation>
    <scope>NUCLEOTIDE SEQUENCE [LARGE SCALE GENOMIC DNA]</scope>
    <source>
        <strain evidence="9">KCTC 42662</strain>
    </source>
</reference>
<evidence type="ECO:0000256" key="6">
    <source>
        <dbReference type="ARBA" id="ARBA00022884"/>
    </source>
</evidence>
<comment type="subunit">
    <text evidence="7">Consists of a catalytic RNA component (M1 or rnpB) and a protein subunit.</text>
</comment>
<evidence type="ECO:0000256" key="2">
    <source>
        <dbReference type="ARBA" id="ARBA00022694"/>
    </source>
</evidence>
<proteinExistence type="inferred from homology"/>
<dbReference type="EMBL" id="JBHULR010000004">
    <property type="protein sequence ID" value="MFD2548386.1"/>
    <property type="molecule type" value="Genomic_DNA"/>
</dbReference>
<dbReference type="SUPFAM" id="SSF54211">
    <property type="entry name" value="Ribosomal protein S5 domain 2-like"/>
    <property type="match status" value="1"/>
</dbReference>
<evidence type="ECO:0000256" key="5">
    <source>
        <dbReference type="ARBA" id="ARBA00022801"/>
    </source>
</evidence>
<comment type="function">
    <text evidence="1 7">RNaseP catalyzes the removal of the 5'-leader sequence from pre-tRNA to produce the mature 5'-terminus. It can also cleave other RNA substrates such as 4.5S RNA. The protein component plays an auxiliary but essential role in vivo by binding to the 5'-leader sequence and broadening the substrate specificity of the ribozyme.</text>
</comment>
<evidence type="ECO:0000256" key="4">
    <source>
        <dbReference type="ARBA" id="ARBA00022759"/>
    </source>
</evidence>
<dbReference type="InterPro" id="IPR020568">
    <property type="entry name" value="Ribosomal_Su5_D2-typ_SF"/>
</dbReference>
<comment type="similarity">
    <text evidence="7">Belongs to the RnpA family.</text>
</comment>
<evidence type="ECO:0000256" key="1">
    <source>
        <dbReference type="ARBA" id="ARBA00002663"/>
    </source>
</evidence>
<comment type="caution">
    <text evidence="8">The sequence shown here is derived from an EMBL/GenBank/DDBJ whole genome shotgun (WGS) entry which is preliminary data.</text>
</comment>